<dbReference type="CDD" id="cd06558">
    <property type="entry name" value="crotonase-like"/>
    <property type="match status" value="1"/>
</dbReference>
<comment type="caution">
    <text evidence="3">The sequence shown here is derived from an EMBL/GenBank/DDBJ whole genome shotgun (WGS) entry which is preliminary data.</text>
</comment>
<dbReference type="InterPro" id="IPR014748">
    <property type="entry name" value="Enoyl-CoA_hydra_C"/>
</dbReference>
<protein>
    <submittedName>
        <fullName evidence="3">Enoyl-CoA hydratase-related protein</fullName>
    </submittedName>
</protein>
<dbReference type="Pfam" id="PF00378">
    <property type="entry name" value="ECH_1"/>
    <property type="match status" value="1"/>
</dbReference>
<dbReference type="InterPro" id="IPR001753">
    <property type="entry name" value="Enoyl-CoA_hydra/iso"/>
</dbReference>
<keyword evidence="2" id="KW-0456">Lyase</keyword>
<evidence type="ECO:0000313" key="4">
    <source>
        <dbReference type="Proteomes" id="UP001500074"/>
    </source>
</evidence>
<dbReference type="EMBL" id="BAABKI010000012">
    <property type="protein sequence ID" value="GAA5173140.1"/>
    <property type="molecule type" value="Genomic_DNA"/>
</dbReference>
<sequence>MSEALVSVSEHSGVVRLTLNRPKALNALNSELLGELERVLDDLAARDDLRAVLITGAGDKSFVAGADIAEMRDKSPDEARDFASQALATFKRLERLPVPVVALVNGFCLGGGCELALACDWAVASDNALFGQPEVLLGVIPGFGGTQRLPRRIGPAMALDLITTGRKIDAQEALRVGLVNRMVPQAELETLAEELTRQLGANGPQAIRAAKQAIHAGQGQHLDSALALETSLFALGFAGPEQREGMSAFLDKRPPDFQR</sequence>
<reference evidence="4" key="1">
    <citation type="journal article" date="2019" name="Int. J. Syst. Evol. Microbiol.">
        <title>The Global Catalogue of Microorganisms (GCM) 10K type strain sequencing project: providing services to taxonomists for standard genome sequencing and annotation.</title>
        <authorList>
            <consortium name="The Broad Institute Genomics Platform"/>
            <consortium name="The Broad Institute Genome Sequencing Center for Infectious Disease"/>
            <person name="Wu L."/>
            <person name="Ma J."/>
        </authorList>
    </citation>
    <scope>NUCLEOTIDE SEQUENCE [LARGE SCALE GENOMIC DNA]</scope>
    <source>
        <strain evidence="4">JCM 18472</strain>
    </source>
</reference>
<dbReference type="InterPro" id="IPR029045">
    <property type="entry name" value="ClpP/crotonase-like_dom_sf"/>
</dbReference>
<proteinExistence type="inferred from homology"/>
<evidence type="ECO:0000313" key="3">
    <source>
        <dbReference type="EMBL" id="GAA5173140.1"/>
    </source>
</evidence>
<dbReference type="SUPFAM" id="SSF52096">
    <property type="entry name" value="ClpP/crotonase"/>
    <property type="match status" value="1"/>
</dbReference>
<dbReference type="Gene3D" id="3.90.226.10">
    <property type="entry name" value="2-enoyl-CoA Hydratase, Chain A, domain 1"/>
    <property type="match status" value="1"/>
</dbReference>
<organism evidence="3 4">
    <name type="scientific">Modicisalibacter zincidurans</name>
    <dbReference type="NCBI Taxonomy" id="1178777"/>
    <lineage>
        <taxon>Bacteria</taxon>
        <taxon>Pseudomonadati</taxon>
        <taxon>Pseudomonadota</taxon>
        <taxon>Gammaproteobacteria</taxon>
        <taxon>Oceanospirillales</taxon>
        <taxon>Halomonadaceae</taxon>
        <taxon>Modicisalibacter</taxon>
    </lineage>
</organism>
<name>A0ABP9R9J9_9GAMM</name>
<evidence type="ECO:0000256" key="2">
    <source>
        <dbReference type="ARBA" id="ARBA00023239"/>
    </source>
</evidence>
<dbReference type="RefSeq" id="WP_031384257.1">
    <property type="nucleotide sequence ID" value="NZ_BAABKI010000012.1"/>
</dbReference>
<gene>
    <name evidence="3" type="ORF">GCM10023342_11150</name>
</gene>
<dbReference type="PANTHER" id="PTHR11941:SF54">
    <property type="entry name" value="ENOYL-COA HYDRATASE, MITOCHONDRIAL"/>
    <property type="match status" value="1"/>
</dbReference>
<dbReference type="PANTHER" id="PTHR11941">
    <property type="entry name" value="ENOYL-COA HYDRATASE-RELATED"/>
    <property type="match status" value="1"/>
</dbReference>
<dbReference type="Proteomes" id="UP001500074">
    <property type="component" value="Unassembled WGS sequence"/>
</dbReference>
<accession>A0ABP9R9J9</accession>
<comment type="similarity">
    <text evidence="1">Belongs to the enoyl-CoA hydratase/isomerase family.</text>
</comment>
<keyword evidence="4" id="KW-1185">Reference proteome</keyword>
<dbReference type="Gene3D" id="1.10.12.10">
    <property type="entry name" value="Lyase 2-enoyl-coa Hydratase, Chain A, domain 2"/>
    <property type="match status" value="1"/>
</dbReference>
<evidence type="ECO:0000256" key="1">
    <source>
        <dbReference type="ARBA" id="ARBA00005254"/>
    </source>
</evidence>